<dbReference type="SMART" id="SM00347">
    <property type="entry name" value="HTH_MARR"/>
    <property type="match status" value="1"/>
</dbReference>
<dbReference type="PRINTS" id="PR00598">
    <property type="entry name" value="HTHMARR"/>
</dbReference>
<evidence type="ECO:0000313" key="3">
    <source>
        <dbReference type="Proteomes" id="UP001614394"/>
    </source>
</evidence>
<dbReference type="PROSITE" id="PS50995">
    <property type="entry name" value="HTH_MARR_2"/>
    <property type="match status" value="1"/>
</dbReference>
<dbReference type="EMBL" id="JBITYG010000010">
    <property type="protein sequence ID" value="MFI9104745.1"/>
    <property type="molecule type" value="Genomic_DNA"/>
</dbReference>
<dbReference type="Proteomes" id="UP001614394">
    <property type="component" value="Unassembled WGS sequence"/>
</dbReference>
<evidence type="ECO:0000313" key="2">
    <source>
        <dbReference type="EMBL" id="MFI9104745.1"/>
    </source>
</evidence>
<gene>
    <name evidence="2" type="ORF">ACIGXA_29950</name>
</gene>
<feature type="domain" description="HTH marR-type" evidence="1">
    <location>
        <begin position="4"/>
        <end position="141"/>
    </location>
</feature>
<reference evidence="2 3" key="1">
    <citation type="submission" date="2024-10" db="EMBL/GenBank/DDBJ databases">
        <title>The Natural Products Discovery Center: Release of the First 8490 Sequenced Strains for Exploring Actinobacteria Biosynthetic Diversity.</title>
        <authorList>
            <person name="Kalkreuter E."/>
            <person name="Kautsar S.A."/>
            <person name="Yang D."/>
            <person name="Bader C.D."/>
            <person name="Teijaro C.N."/>
            <person name="Fluegel L."/>
            <person name="Davis C.M."/>
            <person name="Simpson J.R."/>
            <person name="Lauterbach L."/>
            <person name="Steele A.D."/>
            <person name="Gui C."/>
            <person name="Meng S."/>
            <person name="Li G."/>
            <person name="Viehrig K."/>
            <person name="Ye F."/>
            <person name="Su P."/>
            <person name="Kiefer A.F."/>
            <person name="Nichols A."/>
            <person name="Cepeda A.J."/>
            <person name="Yan W."/>
            <person name="Fan B."/>
            <person name="Jiang Y."/>
            <person name="Adhikari A."/>
            <person name="Zheng C.-J."/>
            <person name="Schuster L."/>
            <person name="Cowan T.M."/>
            <person name="Smanski M.J."/>
            <person name="Chevrette M.G."/>
            <person name="De Carvalho L.P.S."/>
            <person name="Shen B."/>
        </authorList>
    </citation>
    <scope>NUCLEOTIDE SEQUENCE [LARGE SCALE GENOMIC DNA]</scope>
    <source>
        <strain evidence="2 3">NPDC053399</strain>
    </source>
</reference>
<name>A0ABW8CHA1_9ACTN</name>
<dbReference type="RefSeq" id="WP_138353495.1">
    <property type="nucleotide sequence ID" value="NZ_JAAIKO010000010.1"/>
</dbReference>
<organism evidence="2 3">
    <name type="scientific">Streptomyces fildesensis</name>
    <dbReference type="NCBI Taxonomy" id="375757"/>
    <lineage>
        <taxon>Bacteria</taxon>
        <taxon>Bacillati</taxon>
        <taxon>Actinomycetota</taxon>
        <taxon>Actinomycetes</taxon>
        <taxon>Kitasatosporales</taxon>
        <taxon>Streptomycetaceae</taxon>
        <taxon>Streptomyces</taxon>
    </lineage>
</organism>
<dbReference type="InterPro" id="IPR039422">
    <property type="entry name" value="MarR/SlyA-like"/>
</dbReference>
<dbReference type="InterPro" id="IPR000835">
    <property type="entry name" value="HTH_MarR-typ"/>
</dbReference>
<comment type="caution">
    <text evidence="2">The sequence shown here is derived from an EMBL/GenBank/DDBJ whole genome shotgun (WGS) entry which is preliminary data.</text>
</comment>
<dbReference type="InterPro" id="IPR036390">
    <property type="entry name" value="WH_DNA-bd_sf"/>
</dbReference>
<dbReference type="PANTHER" id="PTHR33164:SF106">
    <property type="entry name" value="TRANSCRIPTIONAL REGULATORY PROTEIN"/>
    <property type="match status" value="1"/>
</dbReference>
<dbReference type="InterPro" id="IPR036388">
    <property type="entry name" value="WH-like_DNA-bd_sf"/>
</dbReference>
<sequence>MSSRKELLARIADESQRHYAAWTVFNQAMADHLGLHPTDLQCLGLLGMEPEPLSTGRIAKLTGLTAGSATRLVDRLEKAGLVVRTADPGDRRRALVALAPEALTRVGEAWDEPGEAFTEILDGYSDRELDVIADFLGRATEVGRAQAARLSSGH</sequence>
<dbReference type="Gene3D" id="1.10.10.10">
    <property type="entry name" value="Winged helix-like DNA-binding domain superfamily/Winged helix DNA-binding domain"/>
    <property type="match status" value="1"/>
</dbReference>
<keyword evidence="3" id="KW-1185">Reference proteome</keyword>
<dbReference type="Pfam" id="PF12802">
    <property type="entry name" value="MarR_2"/>
    <property type="match status" value="1"/>
</dbReference>
<dbReference type="PANTHER" id="PTHR33164">
    <property type="entry name" value="TRANSCRIPTIONAL REGULATOR, MARR FAMILY"/>
    <property type="match status" value="1"/>
</dbReference>
<accession>A0ABW8CHA1</accession>
<protein>
    <submittedName>
        <fullName evidence="2">MarR family winged helix-turn-helix transcriptional regulator</fullName>
    </submittedName>
</protein>
<evidence type="ECO:0000259" key="1">
    <source>
        <dbReference type="PROSITE" id="PS50995"/>
    </source>
</evidence>
<proteinExistence type="predicted"/>
<dbReference type="SUPFAM" id="SSF46785">
    <property type="entry name" value="Winged helix' DNA-binding domain"/>
    <property type="match status" value="1"/>
</dbReference>